<dbReference type="GO" id="GO:0000785">
    <property type="term" value="C:chromatin"/>
    <property type="evidence" value="ECO:0007669"/>
    <property type="project" value="TreeGrafter"/>
</dbReference>
<dbReference type="Gene3D" id="3.10.50.40">
    <property type="match status" value="1"/>
</dbReference>
<dbReference type="Proteomes" id="UP001168821">
    <property type="component" value="Unassembled WGS sequence"/>
</dbReference>
<evidence type="ECO:0000313" key="8">
    <source>
        <dbReference type="Proteomes" id="UP001168821"/>
    </source>
</evidence>
<protein>
    <recommendedName>
        <fullName evidence="2 5">peptidylprolyl isomerase</fullName>
        <ecNumber evidence="2 5">5.2.1.8</ecNumber>
    </recommendedName>
</protein>
<comment type="catalytic activity">
    <reaction evidence="1 5">
        <text>[protein]-peptidylproline (omega=180) = [protein]-peptidylproline (omega=0)</text>
        <dbReference type="Rhea" id="RHEA:16237"/>
        <dbReference type="Rhea" id="RHEA-COMP:10747"/>
        <dbReference type="Rhea" id="RHEA-COMP:10748"/>
        <dbReference type="ChEBI" id="CHEBI:83833"/>
        <dbReference type="ChEBI" id="CHEBI:83834"/>
        <dbReference type="EC" id="5.2.1.8"/>
    </reaction>
</comment>
<feature type="domain" description="PPIase FKBP-type" evidence="6">
    <location>
        <begin position="6"/>
        <end position="94"/>
    </location>
</feature>
<dbReference type="PANTHER" id="PTHR43811:SF19">
    <property type="entry name" value="39 KDA FK506-BINDING NUCLEAR PROTEIN"/>
    <property type="match status" value="1"/>
</dbReference>
<keyword evidence="3 5" id="KW-0697">Rotamase</keyword>
<reference evidence="7" key="1">
    <citation type="journal article" date="2023" name="G3 (Bethesda)">
        <title>Whole genome assemblies of Zophobas morio and Tenebrio molitor.</title>
        <authorList>
            <person name="Kaur S."/>
            <person name="Stinson S.A."/>
            <person name="diCenzo G.C."/>
        </authorList>
    </citation>
    <scope>NUCLEOTIDE SEQUENCE</scope>
    <source>
        <strain evidence="7">QUZm001</strain>
    </source>
</reference>
<proteinExistence type="predicted"/>
<dbReference type="EMBL" id="JALNTZ010001753">
    <property type="protein sequence ID" value="KAJ3623620.1"/>
    <property type="molecule type" value="Genomic_DNA"/>
</dbReference>
<keyword evidence="8" id="KW-1185">Reference proteome</keyword>
<evidence type="ECO:0000313" key="7">
    <source>
        <dbReference type="EMBL" id="KAJ3623620.1"/>
    </source>
</evidence>
<evidence type="ECO:0000256" key="5">
    <source>
        <dbReference type="PROSITE-ProRule" id="PRU00277"/>
    </source>
</evidence>
<gene>
    <name evidence="7" type="ORF">Zmor_004400</name>
</gene>
<dbReference type="SUPFAM" id="SSF54534">
    <property type="entry name" value="FKBP-like"/>
    <property type="match status" value="1"/>
</dbReference>
<dbReference type="GO" id="GO:0003755">
    <property type="term" value="F:peptidyl-prolyl cis-trans isomerase activity"/>
    <property type="evidence" value="ECO:0007669"/>
    <property type="project" value="UniProtKB-KW"/>
</dbReference>
<evidence type="ECO:0000256" key="4">
    <source>
        <dbReference type="ARBA" id="ARBA00023235"/>
    </source>
</evidence>
<dbReference type="EC" id="5.2.1.8" evidence="2 5"/>
<dbReference type="GO" id="GO:0005730">
    <property type="term" value="C:nucleolus"/>
    <property type="evidence" value="ECO:0007669"/>
    <property type="project" value="TreeGrafter"/>
</dbReference>
<dbReference type="Pfam" id="PF00254">
    <property type="entry name" value="FKBP_C"/>
    <property type="match status" value="1"/>
</dbReference>
<dbReference type="FunFam" id="3.10.50.40:FF:000006">
    <property type="entry name" value="Peptidyl-prolyl cis-trans isomerase"/>
    <property type="match status" value="1"/>
</dbReference>
<accession>A0AA38HJX0</accession>
<name>A0AA38HJX0_9CUCU</name>
<dbReference type="InterPro" id="IPR046357">
    <property type="entry name" value="PPIase_dom_sf"/>
</dbReference>
<evidence type="ECO:0000256" key="1">
    <source>
        <dbReference type="ARBA" id="ARBA00000971"/>
    </source>
</evidence>
<dbReference type="InterPro" id="IPR001179">
    <property type="entry name" value="PPIase_FKBP_dom"/>
</dbReference>
<evidence type="ECO:0000259" key="6">
    <source>
        <dbReference type="PROSITE" id="PS50059"/>
    </source>
</evidence>
<dbReference type="PROSITE" id="PS50059">
    <property type="entry name" value="FKBP_PPIASE"/>
    <property type="match status" value="1"/>
</dbReference>
<organism evidence="7 8">
    <name type="scientific">Zophobas morio</name>
    <dbReference type="NCBI Taxonomy" id="2755281"/>
    <lineage>
        <taxon>Eukaryota</taxon>
        <taxon>Metazoa</taxon>
        <taxon>Ecdysozoa</taxon>
        <taxon>Arthropoda</taxon>
        <taxon>Hexapoda</taxon>
        <taxon>Insecta</taxon>
        <taxon>Pterygota</taxon>
        <taxon>Neoptera</taxon>
        <taxon>Endopterygota</taxon>
        <taxon>Coleoptera</taxon>
        <taxon>Polyphaga</taxon>
        <taxon>Cucujiformia</taxon>
        <taxon>Tenebrionidae</taxon>
        <taxon>Zophobas</taxon>
    </lineage>
</organism>
<comment type="caution">
    <text evidence="7">The sequence shown here is derived from an EMBL/GenBank/DDBJ whole genome shotgun (WGS) entry which is preliminary data.</text>
</comment>
<dbReference type="PANTHER" id="PTHR43811">
    <property type="entry name" value="FKBP-TYPE PEPTIDYL-PROLYL CIS-TRANS ISOMERASE FKPA"/>
    <property type="match status" value="1"/>
</dbReference>
<keyword evidence="4 5" id="KW-0413">Isomerase</keyword>
<evidence type="ECO:0000256" key="2">
    <source>
        <dbReference type="ARBA" id="ARBA00013194"/>
    </source>
</evidence>
<sequence length="94" mass="10364">MIARHGKTLGVYYTGRFLNNRKIFDSCLKGPPFKFRLGCGEVIRGWDQGIADMKAGGSRVLTVPPTQAYGPRGIPGSIPPNSTLVFEIHLKYVK</sequence>
<dbReference type="AlphaFoldDB" id="A0AA38HJX0"/>
<evidence type="ECO:0000256" key="3">
    <source>
        <dbReference type="ARBA" id="ARBA00023110"/>
    </source>
</evidence>